<dbReference type="RefSeq" id="XP_030517446.1">
    <property type="nucleotide sequence ID" value="XM_030661586.2"/>
</dbReference>
<evidence type="ECO:0000256" key="10">
    <source>
        <dbReference type="RuleBase" id="RU000454"/>
    </source>
</evidence>
<accession>A0A8B8N4W2</accession>
<dbReference type="AlphaFoldDB" id="A0A8B8N4W2"/>
<keyword evidence="13" id="KW-1185">Reference proteome</keyword>
<dbReference type="InterPro" id="IPR001461">
    <property type="entry name" value="Aspartic_peptidase_A1"/>
</dbReference>
<evidence type="ECO:0000256" key="4">
    <source>
        <dbReference type="ARBA" id="ARBA00022737"/>
    </source>
</evidence>
<protein>
    <recommendedName>
        <fullName evidence="7">Aspartic proteinase Asp1</fullName>
    </recommendedName>
    <alternativeName>
        <fullName evidence="8">Nucellin-like protein</fullName>
    </alternativeName>
</protein>
<dbReference type="Proteomes" id="UP000827889">
    <property type="component" value="Chromosome 2"/>
</dbReference>
<feature type="active site" evidence="9">
    <location>
        <position position="278"/>
    </location>
</feature>
<dbReference type="GO" id="GO:0004190">
    <property type="term" value="F:aspartic-type endopeptidase activity"/>
    <property type="evidence" value="ECO:0007669"/>
    <property type="project" value="UniProtKB-KW"/>
</dbReference>
<feature type="signal peptide" evidence="11">
    <location>
        <begin position="1"/>
        <end position="29"/>
    </location>
</feature>
<dbReference type="PROSITE" id="PS51257">
    <property type="entry name" value="PROKAR_LIPOPROTEIN"/>
    <property type="match status" value="1"/>
</dbReference>
<evidence type="ECO:0000256" key="11">
    <source>
        <dbReference type="SAM" id="SignalP"/>
    </source>
</evidence>
<dbReference type="InterPro" id="IPR032861">
    <property type="entry name" value="TAXi_N"/>
</dbReference>
<dbReference type="Pfam" id="PF14543">
    <property type="entry name" value="TAXi_N"/>
    <property type="match status" value="1"/>
</dbReference>
<evidence type="ECO:0000256" key="9">
    <source>
        <dbReference type="PIRSR" id="PIRSR601461-1"/>
    </source>
</evidence>
<evidence type="ECO:0000256" key="3">
    <source>
        <dbReference type="ARBA" id="ARBA00022729"/>
    </source>
</evidence>
<dbReference type="InterPro" id="IPR032799">
    <property type="entry name" value="TAXi_C"/>
</dbReference>
<evidence type="ECO:0000256" key="5">
    <source>
        <dbReference type="ARBA" id="ARBA00022750"/>
    </source>
</evidence>
<reference evidence="14" key="2">
    <citation type="submission" date="2025-08" db="UniProtKB">
        <authorList>
            <consortium name="RefSeq"/>
        </authorList>
    </citation>
    <scope>IDENTIFICATION</scope>
    <source>
        <tissue evidence="14">Leaf</tissue>
    </source>
</reference>
<dbReference type="SUPFAM" id="SSF50630">
    <property type="entry name" value="Acid proteases"/>
    <property type="match status" value="1"/>
</dbReference>
<evidence type="ECO:0000259" key="12">
    <source>
        <dbReference type="PROSITE" id="PS51767"/>
    </source>
</evidence>
<feature type="active site" evidence="9">
    <location>
        <position position="78"/>
    </location>
</feature>
<keyword evidence="2 10" id="KW-0645">Protease</keyword>
<keyword evidence="4" id="KW-0677">Repeat</keyword>
<dbReference type="PROSITE" id="PS51767">
    <property type="entry name" value="PEPTIDASE_A1"/>
    <property type="match status" value="1"/>
</dbReference>
<evidence type="ECO:0000313" key="14">
    <source>
        <dbReference type="RefSeq" id="XP_030517446.1"/>
    </source>
</evidence>
<keyword evidence="3 11" id="KW-0732">Signal</keyword>
<dbReference type="InterPro" id="IPR033121">
    <property type="entry name" value="PEPTIDASE_A1"/>
</dbReference>
<organism evidence="13 14">
    <name type="scientific">Rhodamnia argentea</name>
    <dbReference type="NCBI Taxonomy" id="178133"/>
    <lineage>
        <taxon>Eukaryota</taxon>
        <taxon>Viridiplantae</taxon>
        <taxon>Streptophyta</taxon>
        <taxon>Embryophyta</taxon>
        <taxon>Tracheophyta</taxon>
        <taxon>Spermatophyta</taxon>
        <taxon>Magnoliopsida</taxon>
        <taxon>eudicotyledons</taxon>
        <taxon>Gunneridae</taxon>
        <taxon>Pentapetalae</taxon>
        <taxon>rosids</taxon>
        <taxon>malvids</taxon>
        <taxon>Myrtales</taxon>
        <taxon>Myrtaceae</taxon>
        <taxon>Myrtoideae</taxon>
        <taxon>Myrteae</taxon>
        <taxon>Australasian group</taxon>
        <taxon>Rhodamnia</taxon>
    </lineage>
</organism>
<dbReference type="PROSITE" id="PS00141">
    <property type="entry name" value="ASP_PROTEASE"/>
    <property type="match status" value="2"/>
</dbReference>
<keyword evidence="6 10" id="KW-0378">Hydrolase</keyword>
<evidence type="ECO:0000256" key="6">
    <source>
        <dbReference type="ARBA" id="ARBA00022801"/>
    </source>
</evidence>
<comment type="similarity">
    <text evidence="1 10">Belongs to the peptidase A1 family.</text>
</comment>
<dbReference type="Gene3D" id="2.40.70.10">
    <property type="entry name" value="Acid Proteases"/>
    <property type="match status" value="2"/>
</dbReference>
<evidence type="ECO:0000256" key="2">
    <source>
        <dbReference type="ARBA" id="ARBA00022670"/>
    </source>
</evidence>
<dbReference type="FunFam" id="2.40.70.10:FF:000027">
    <property type="entry name" value="Aspartic proteinase Asp1 isoform A"/>
    <property type="match status" value="1"/>
</dbReference>
<dbReference type="GO" id="GO:0006508">
    <property type="term" value="P:proteolysis"/>
    <property type="evidence" value="ECO:0007669"/>
    <property type="project" value="UniProtKB-KW"/>
</dbReference>
<dbReference type="FunFam" id="2.40.70.10:FF:000015">
    <property type="entry name" value="Aspartyl protease family protein"/>
    <property type="match status" value="1"/>
</dbReference>
<dbReference type="Pfam" id="PF14541">
    <property type="entry name" value="TAXi_C"/>
    <property type="match status" value="1"/>
</dbReference>
<dbReference type="PANTHER" id="PTHR13683">
    <property type="entry name" value="ASPARTYL PROTEASES"/>
    <property type="match status" value="1"/>
</dbReference>
<keyword evidence="5 10" id="KW-0064">Aspartyl protease</keyword>
<reference evidence="13" key="1">
    <citation type="submission" date="2025-05" db="UniProtKB">
        <authorList>
            <consortium name="RefSeq"/>
        </authorList>
    </citation>
    <scope>NUCLEOTIDE SEQUENCE [LARGE SCALE GENOMIC DNA]</scope>
</reference>
<dbReference type="PANTHER" id="PTHR13683:SF227">
    <property type="entry name" value="EUKARYOTIC ASPARTYL PROTEASE FAMILY PROTEIN"/>
    <property type="match status" value="1"/>
</dbReference>
<dbReference type="OrthoDB" id="2747330at2759"/>
<proteinExistence type="inferred from homology"/>
<dbReference type="InterPro" id="IPR021109">
    <property type="entry name" value="Peptidase_aspartic_dom_sf"/>
</dbReference>
<evidence type="ECO:0000256" key="1">
    <source>
        <dbReference type="ARBA" id="ARBA00007447"/>
    </source>
</evidence>
<evidence type="ECO:0000313" key="13">
    <source>
        <dbReference type="Proteomes" id="UP000827889"/>
    </source>
</evidence>
<evidence type="ECO:0000256" key="7">
    <source>
        <dbReference type="ARBA" id="ARBA00068871"/>
    </source>
</evidence>
<name>A0A8B8N4W2_9MYRT</name>
<dbReference type="GeneID" id="115730941"/>
<dbReference type="InterPro" id="IPR001969">
    <property type="entry name" value="Aspartic_peptidase_AS"/>
</dbReference>
<gene>
    <name evidence="14" type="primary">LOC115730941</name>
</gene>
<feature type="domain" description="Peptidase A1" evidence="12">
    <location>
        <begin position="60"/>
        <end position="406"/>
    </location>
</feature>
<dbReference type="PRINTS" id="PR00792">
    <property type="entry name" value="PEPSIN"/>
</dbReference>
<sequence>MDTHGKSRKAMITVLYWVLVSATLQGCFADIPHFWKKSASRFGSSFVLPVSGNVYPLGYYSVSLSIGRPPKAFDLDIDTGSDLTWVQCDAPCTGCTKPRDSLYKPNNNLVHCENPVCAAVRTSGNQPCKTPNDQCDYEVEYADQGSSLGVLVNDYFSLKSTNGSLLIPHLAFGCGYDQHFPGPISPPPTAGVLGLGNGKASILSQLSSLSVIRNVLGHCLSARGGGFLFFGDDLVPSSKIAWVPMLASSSDKHYAAGPAELLYNGKPTGVKGLQVVFDSGSSYTYLNSKAYQAVLNQVRADLNGKPLKDADEDKSLPICWKGAKPFKSVNEVKNLFKPLTLSFMKGNAQLQLLPEAYLIVTKLGNACLGILNGREVRLGELNVIGDISMQDKMVIYDNEKKQIGWVLANCDRLPNVDRDYNGDFSEPYAADFGMLSPATRFL</sequence>
<dbReference type="KEGG" id="rarg:115730941"/>
<feature type="chain" id="PRO_5034622349" description="Aspartic proteinase Asp1" evidence="11">
    <location>
        <begin position="30"/>
        <end position="442"/>
    </location>
</feature>
<evidence type="ECO:0000256" key="8">
    <source>
        <dbReference type="ARBA" id="ARBA00077656"/>
    </source>
</evidence>